<dbReference type="RefSeq" id="WP_132414658.1">
    <property type="nucleotide sequence ID" value="NZ_SMKA01000297.1"/>
</dbReference>
<dbReference type="InterPro" id="IPR036390">
    <property type="entry name" value="WH_DNA-bd_sf"/>
</dbReference>
<organism evidence="2 3">
    <name type="scientific">Kribbella albertanoniae</name>
    <dbReference type="NCBI Taxonomy" id="1266829"/>
    <lineage>
        <taxon>Bacteria</taxon>
        <taxon>Bacillati</taxon>
        <taxon>Actinomycetota</taxon>
        <taxon>Actinomycetes</taxon>
        <taxon>Propionibacteriales</taxon>
        <taxon>Kribbellaceae</taxon>
        <taxon>Kribbella</taxon>
    </lineage>
</organism>
<dbReference type="EMBL" id="SMKA01000297">
    <property type="protein sequence ID" value="TDC16743.1"/>
    <property type="molecule type" value="Genomic_DNA"/>
</dbReference>
<keyword evidence="3" id="KW-1185">Reference proteome</keyword>
<name>A0A4R4P7A3_9ACTN</name>
<dbReference type="SUPFAM" id="SSF46785">
    <property type="entry name" value="Winged helix' DNA-binding domain"/>
    <property type="match status" value="1"/>
</dbReference>
<dbReference type="InterPro" id="IPR001845">
    <property type="entry name" value="HTH_ArsR_DNA-bd_dom"/>
</dbReference>
<accession>A0A4R4P7A3</accession>
<feature type="domain" description="HTH arsR-type" evidence="1">
    <location>
        <begin position="12"/>
        <end position="160"/>
    </location>
</feature>
<dbReference type="GO" id="GO:0003700">
    <property type="term" value="F:DNA-binding transcription factor activity"/>
    <property type="evidence" value="ECO:0007669"/>
    <property type="project" value="InterPro"/>
</dbReference>
<gene>
    <name evidence="2" type="ORF">E1261_38330</name>
</gene>
<proteinExistence type="predicted"/>
<reference evidence="2 3" key="1">
    <citation type="submission" date="2019-03" db="EMBL/GenBank/DDBJ databases">
        <title>Draft genome sequences of novel Actinobacteria.</title>
        <authorList>
            <person name="Sahin N."/>
            <person name="Ay H."/>
            <person name="Saygin H."/>
        </authorList>
    </citation>
    <scope>NUCLEOTIDE SEQUENCE [LARGE SCALE GENOMIC DNA]</scope>
    <source>
        <strain evidence="2 3">JCM 30547</strain>
    </source>
</reference>
<evidence type="ECO:0000259" key="1">
    <source>
        <dbReference type="SMART" id="SM00418"/>
    </source>
</evidence>
<comment type="caution">
    <text evidence="2">The sequence shown here is derived from an EMBL/GenBank/DDBJ whole genome shotgun (WGS) entry which is preliminary data.</text>
</comment>
<evidence type="ECO:0000313" key="3">
    <source>
        <dbReference type="Proteomes" id="UP000295075"/>
    </source>
</evidence>
<dbReference type="InterPro" id="IPR036388">
    <property type="entry name" value="WH-like_DNA-bd_sf"/>
</dbReference>
<dbReference type="Proteomes" id="UP000295075">
    <property type="component" value="Unassembled WGS sequence"/>
</dbReference>
<sequence>MSPKKTRSPGASRVQAVDHPLRRRLLDILAVDGPSTVSVLAARTGEMVGNISHHLKVLATAGVIEEVPELAKDRRERWWKSAWSSYSWRVGDDEPGAELIGGVAEESNVTYRAGKIRDWVAKRPEYGAAWGEAELSLDVWLRLTPERLTELRERMQEVLEEYVANPSTEPEAEPVYVFAQGVPAQP</sequence>
<dbReference type="CDD" id="cd00090">
    <property type="entry name" value="HTH_ARSR"/>
    <property type="match status" value="1"/>
</dbReference>
<dbReference type="OrthoDB" id="7945987at2"/>
<dbReference type="SMART" id="SM00418">
    <property type="entry name" value="HTH_ARSR"/>
    <property type="match status" value="1"/>
</dbReference>
<dbReference type="AlphaFoldDB" id="A0A4R4P7A3"/>
<dbReference type="InterPro" id="IPR011991">
    <property type="entry name" value="ArsR-like_HTH"/>
</dbReference>
<protein>
    <submittedName>
        <fullName evidence="2">ArsR family transcriptional regulator</fullName>
    </submittedName>
</protein>
<dbReference type="Gene3D" id="1.10.10.10">
    <property type="entry name" value="Winged helix-like DNA-binding domain superfamily/Winged helix DNA-binding domain"/>
    <property type="match status" value="1"/>
</dbReference>
<dbReference type="Pfam" id="PF12840">
    <property type="entry name" value="HTH_20"/>
    <property type="match status" value="1"/>
</dbReference>
<evidence type="ECO:0000313" key="2">
    <source>
        <dbReference type="EMBL" id="TDC16743.1"/>
    </source>
</evidence>